<protein>
    <submittedName>
        <fullName evidence="2">Uncharacterized protein</fullName>
    </submittedName>
</protein>
<comment type="caution">
    <text evidence="2">The sequence shown here is derived from an EMBL/GenBank/DDBJ whole genome shotgun (WGS) entry which is preliminary data.</text>
</comment>
<name>A0A9D4CLL2_DREPO</name>
<evidence type="ECO:0000256" key="1">
    <source>
        <dbReference type="SAM" id="MobiDB-lite"/>
    </source>
</evidence>
<reference evidence="2" key="2">
    <citation type="submission" date="2020-11" db="EMBL/GenBank/DDBJ databases">
        <authorList>
            <person name="McCartney M.A."/>
            <person name="Auch B."/>
            <person name="Kono T."/>
            <person name="Mallez S."/>
            <person name="Becker A."/>
            <person name="Gohl D.M."/>
            <person name="Silverstein K.A.T."/>
            <person name="Koren S."/>
            <person name="Bechman K.B."/>
            <person name="Herman A."/>
            <person name="Abrahante J.E."/>
            <person name="Garbe J."/>
        </authorList>
    </citation>
    <scope>NUCLEOTIDE SEQUENCE</scope>
    <source>
        <strain evidence="2">Duluth1</strain>
        <tissue evidence="2">Whole animal</tissue>
    </source>
</reference>
<evidence type="ECO:0000313" key="2">
    <source>
        <dbReference type="EMBL" id="KAH3726485.1"/>
    </source>
</evidence>
<evidence type="ECO:0000313" key="3">
    <source>
        <dbReference type="Proteomes" id="UP000828390"/>
    </source>
</evidence>
<organism evidence="2 3">
    <name type="scientific">Dreissena polymorpha</name>
    <name type="common">Zebra mussel</name>
    <name type="synonym">Mytilus polymorpha</name>
    <dbReference type="NCBI Taxonomy" id="45954"/>
    <lineage>
        <taxon>Eukaryota</taxon>
        <taxon>Metazoa</taxon>
        <taxon>Spiralia</taxon>
        <taxon>Lophotrochozoa</taxon>
        <taxon>Mollusca</taxon>
        <taxon>Bivalvia</taxon>
        <taxon>Autobranchia</taxon>
        <taxon>Heteroconchia</taxon>
        <taxon>Euheterodonta</taxon>
        <taxon>Imparidentia</taxon>
        <taxon>Neoheterodontei</taxon>
        <taxon>Myida</taxon>
        <taxon>Dreissenoidea</taxon>
        <taxon>Dreissenidae</taxon>
        <taxon>Dreissena</taxon>
    </lineage>
</organism>
<dbReference type="AlphaFoldDB" id="A0A9D4CLL2"/>
<sequence length="86" mass="9397">MDQDLARGVSRSSTTTHGVQSVVTTSTHGMRKLFVECWDSLIGTCSRLQSGLRPIMAKVPIQYGWMTCTVVVPRRVCSTARPEAGV</sequence>
<feature type="region of interest" description="Disordered" evidence="1">
    <location>
        <begin position="1"/>
        <end position="23"/>
    </location>
</feature>
<proteinExistence type="predicted"/>
<reference evidence="2" key="1">
    <citation type="journal article" date="2019" name="bioRxiv">
        <title>The Genome of the Zebra Mussel, Dreissena polymorpha: A Resource for Invasive Species Research.</title>
        <authorList>
            <person name="McCartney M.A."/>
            <person name="Auch B."/>
            <person name="Kono T."/>
            <person name="Mallez S."/>
            <person name="Zhang Y."/>
            <person name="Obille A."/>
            <person name="Becker A."/>
            <person name="Abrahante J.E."/>
            <person name="Garbe J."/>
            <person name="Badalamenti J.P."/>
            <person name="Herman A."/>
            <person name="Mangelson H."/>
            <person name="Liachko I."/>
            <person name="Sullivan S."/>
            <person name="Sone E.D."/>
            <person name="Koren S."/>
            <person name="Silverstein K.A.T."/>
            <person name="Beckman K.B."/>
            <person name="Gohl D.M."/>
        </authorList>
    </citation>
    <scope>NUCLEOTIDE SEQUENCE</scope>
    <source>
        <strain evidence="2">Duluth1</strain>
        <tissue evidence="2">Whole animal</tissue>
    </source>
</reference>
<gene>
    <name evidence="2" type="ORF">DPMN_052352</name>
</gene>
<dbReference type="EMBL" id="JAIWYP010000012">
    <property type="protein sequence ID" value="KAH3726485.1"/>
    <property type="molecule type" value="Genomic_DNA"/>
</dbReference>
<dbReference type="Proteomes" id="UP000828390">
    <property type="component" value="Unassembled WGS sequence"/>
</dbReference>
<accession>A0A9D4CLL2</accession>
<feature type="compositionally biased region" description="Polar residues" evidence="1">
    <location>
        <begin position="10"/>
        <end position="23"/>
    </location>
</feature>
<keyword evidence="3" id="KW-1185">Reference proteome</keyword>